<accession>K1V6K4</accession>
<feature type="non-terminal residue" evidence="7">
    <location>
        <position position="122"/>
    </location>
</feature>
<dbReference type="PANTHER" id="PTHR30589">
    <property type="entry name" value="PROLIPOPROTEIN DIACYLGLYCERYL TRANSFERASE"/>
    <property type="match status" value="1"/>
</dbReference>
<feature type="transmembrane region" description="Helical" evidence="6">
    <location>
        <begin position="101"/>
        <end position="118"/>
    </location>
</feature>
<reference evidence="7" key="1">
    <citation type="journal article" date="2013" name="Environ. Microbiol.">
        <title>Microbiota from the distal guts of lean and obese adolescents exhibit partial functional redundancy besides clear differences in community structure.</title>
        <authorList>
            <person name="Ferrer M."/>
            <person name="Ruiz A."/>
            <person name="Lanza F."/>
            <person name="Haange S.B."/>
            <person name="Oberbach A."/>
            <person name="Till H."/>
            <person name="Bargiela R."/>
            <person name="Campoy C."/>
            <person name="Segura M.T."/>
            <person name="Richter M."/>
            <person name="von Bergen M."/>
            <person name="Seifert J."/>
            <person name="Suarez A."/>
        </authorList>
    </citation>
    <scope>NUCLEOTIDE SEQUENCE</scope>
</reference>
<feature type="transmembrane region" description="Helical" evidence="6">
    <location>
        <begin position="28"/>
        <end position="47"/>
    </location>
</feature>
<dbReference type="GO" id="GO:0008961">
    <property type="term" value="F:phosphatidylglycerol-prolipoprotein diacylglyceryl transferase activity"/>
    <property type="evidence" value="ECO:0007669"/>
    <property type="project" value="InterPro"/>
</dbReference>
<evidence type="ECO:0000256" key="4">
    <source>
        <dbReference type="ARBA" id="ARBA00022989"/>
    </source>
</evidence>
<dbReference type="EMBL" id="AJWY01001618">
    <property type="protein sequence ID" value="EKC79531.1"/>
    <property type="molecule type" value="Genomic_DNA"/>
</dbReference>
<proteinExistence type="predicted"/>
<comment type="caution">
    <text evidence="7">The sequence shown here is derived from an EMBL/GenBank/DDBJ whole genome shotgun (WGS) entry which is preliminary data.</text>
</comment>
<evidence type="ECO:0000256" key="1">
    <source>
        <dbReference type="ARBA" id="ARBA00022475"/>
    </source>
</evidence>
<dbReference type="PANTHER" id="PTHR30589:SF0">
    <property type="entry name" value="PHOSPHATIDYLGLYCEROL--PROLIPOPROTEIN DIACYLGLYCERYL TRANSFERASE"/>
    <property type="match status" value="1"/>
</dbReference>
<keyword evidence="7" id="KW-0449">Lipoprotein</keyword>
<dbReference type="Pfam" id="PF01790">
    <property type="entry name" value="LGT"/>
    <property type="match status" value="1"/>
</dbReference>
<dbReference type="AlphaFoldDB" id="K1V6K4"/>
<evidence type="ECO:0000256" key="2">
    <source>
        <dbReference type="ARBA" id="ARBA00022679"/>
    </source>
</evidence>
<keyword evidence="1" id="KW-1003">Cell membrane</keyword>
<evidence type="ECO:0000256" key="6">
    <source>
        <dbReference type="SAM" id="Phobius"/>
    </source>
</evidence>
<gene>
    <name evidence="7" type="ORF">LEA_02339</name>
</gene>
<evidence type="ECO:0000256" key="5">
    <source>
        <dbReference type="ARBA" id="ARBA00023136"/>
    </source>
</evidence>
<name>K1V6K4_9ZZZZ</name>
<dbReference type="InterPro" id="IPR001640">
    <property type="entry name" value="Lgt"/>
</dbReference>
<evidence type="ECO:0000313" key="7">
    <source>
        <dbReference type="EMBL" id="EKC79531.1"/>
    </source>
</evidence>
<dbReference type="GO" id="GO:0005886">
    <property type="term" value="C:plasma membrane"/>
    <property type="evidence" value="ECO:0007669"/>
    <property type="project" value="InterPro"/>
</dbReference>
<keyword evidence="2 7" id="KW-0808">Transferase</keyword>
<evidence type="ECO:0000256" key="3">
    <source>
        <dbReference type="ARBA" id="ARBA00022692"/>
    </source>
</evidence>
<keyword evidence="5 6" id="KW-0472">Membrane</keyword>
<keyword evidence="4 6" id="KW-1133">Transmembrane helix</keyword>
<sequence length="122" mass="13488">MSFDVQFPGLGLEFTINRVALSIGGFNIYWYGVIIAAGMVLAMLFAFRNADDFGINSDRLIDVILVGAVMAIVCARIYYIVFAPFKYESIWQMIDIRQGGIAIYGAVIGAFVFGGLMAKIRR</sequence>
<organism evidence="7">
    <name type="scientific">human gut metagenome</name>
    <dbReference type="NCBI Taxonomy" id="408170"/>
    <lineage>
        <taxon>unclassified sequences</taxon>
        <taxon>metagenomes</taxon>
        <taxon>organismal metagenomes</taxon>
    </lineage>
</organism>
<keyword evidence="3 6" id="KW-0812">Transmembrane</keyword>
<dbReference type="GO" id="GO:0042158">
    <property type="term" value="P:lipoprotein biosynthetic process"/>
    <property type="evidence" value="ECO:0007669"/>
    <property type="project" value="InterPro"/>
</dbReference>
<keyword evidence="7" id="KW-0328">Glycosyltransferase</keyword>
<protein>
    <submittedName>
        <fullName evidence="7">Prolipoprotein diacylglyceryl transferase</fullName>
        <ecNumber evidence="7">2.4.99.-</ecNumber>
    </submittedName>
</protein>
<feature type="transmembrane region" description="Helical" evidence="6">
    <location>
        <begin position="59"/>
        <end position="81"/>
    </location>
</feature>
<dbReference type="EC" id="2.4.99.-" evidence="7"/>